<accession>A0ABQ7E0H3</accession>
<keyword evidence="2" id="KW-1185">Reference proteome</keyword>
<dbReference type="EMBL" id="QGKV02000649">
    <property type="protein sequence ID" value="KAF3583150.1"/>
    <property type="molecule type" value="Genomic_DNA"/>
</dbReference>
<protein>
    <submittedName>
        <fullName evidence="1">Uncharacterized protein</fullName>
    </submittedName>
</protein>
<comment type="caution">
    <text evidence="1">The sequence shown here is derived from an EMBL/GenBank/DDBJ whole genome shotgun (WGS) entry which is preliminary data.</text>
</comment>
<organism evidence="1 2">
    <name type="scientific">Brassica cretica</name>
    <name type="common">Mustard</name>
    <dbReference type="NCBI Taxonomy" id="69181"/>
    <lineage>
        <taxon>Eukaryota</taxon>
        <taxon>Viridiplantae</taxon>
        <taxon>Streptophyta</taxon>
        <taxon>Embryophyta</taxon>
        <taxon>Tracheophyta</taxon>
        <taxon>Spermatophyta</taxon>
        <taxon>Magnoliopsida</taxon>
        <taxon>eudicotyledons</taxon>
        <taxon>Gunneridae</taxon>
        <taxon>Pentapetalae</taxon>
        <taxon>rosids</taxon>
        <taxon>malvids</taxon>
        <taxon>Brassicales</taxon>
        <taxon>Brassicaceae</taxon>
        <taxon>Brassiceae</taxon>
        <taxon>Brassica</taxon>
    </lineage>
</organism>
<name>A0ABQ7E0H3_BRACR</name>
<sequence>MSDTNNHGEEISDDAYTTFIRNQFQLESLEERLQKIENADATMKDKGRRGDEAIRDFTDLLVADNTKDTKVDQPVNYVTIAENV</sequence>
<dbReference type="Proteomes" id="UP000266723">
    <property type="component" value="Unassembled WGS sequence"/>
</dbReference>
<evidence type="ECO:0000313" key="1">
    <source>
        <dbReference type="EMBL" id="KAF3583150.1"/>
    </source>
</evidence>
<reference evidence="1 2" key="1">
    <citation type="journal article" date="2020" name="BMC Genomics">
        <title>Intraspecific diversification of the crop wild relative Brassica cretica Lam. using demographic model selection.</title>
        <authorList>
            <person name="Kioukis A."/>
            <person name="Michalopoulou V.A."/>
            <person name="Briers L."/>
            <person name="Pirintsos S."/>
            <person name="Studholme D.J."/>
            <person name="Pavlidis P."/>
            <person name="Sarris P.F."/>
        </authorList>
    </citation>
    <scope>NUCLEOTIDE SEQUENCE [LARGE SCALE GENOMIC DNA]</scope>
    <source>
        <strain evidence="2">cv. PFS-1207/04</strain>
    </source>
</reference>
<proteinExistence type="predicted"/>
<gene>
    <name evidence="1" type="ORF">DY000_02031146</name>
</gene>
<evidence type="ECO:0000313" key="2">
    <source>
        <dbReference type="Proteomes" id="UP000266723"/>
    </source>
</evidence>